<dbReference type="GO" id="GO:0046983">
    <property type="term" value="F:protein dimerization activity"/>
    <property type="evidence" value="ECO:0007669"/>
    <property type="project" value="InterPro"/>
</dbReference>
<protein>
    <recommendedName>
        <fullName evidence="2">histidine kinase</fullName>
        <ecNumber evidence="2">2.7.13.3</ecNumber>
    </recommendedName>
</protein>
<reference evidence="12 13" key="1">
    <citation type="submission" date="2017-02" db="EMBL/GenBank/DDBJ databases">
        <title>Draft Genome Sequence of Streptomyces tsukubaensis F601, a Producer of the immunosuppressant tacrolimus FK506.</title>
        <authorList>
            <person name="Zong G."/>
            <person name="Zhong C."/>
            <person name="Fu J."/>
            <person name="Qin R."/>
            <person name="Cao G."/>
        </authorList>
    </citation>
    <scope>NUCLEOTIDE SEQUENCE [LARGE SCALE GENOMIC DNA]</scope>
    <source>
        <strain evidence="12 13">F601</strain>
    </source>
</reference>
<dbReference type="PANTHER" id="PTHR24421:SF10">
    <property type="entry name" value="NITRATE_NITRITE SENSOR PROTEIN NARQ"/>
    <property type="match status" value="1"/>
</dbReference>
<dbReference type="SUPFAM" id="SSF55874">
    <property type="entry name" value="ATPase domain of HSP90 chaperone/DNA topoisomerase II/histidine kinase"/>
    <property type="match status" value="1"/>
</dbReference>
<keyword evidence="10" id="KW-1133">Transmembrane helix</keyword>
<evidence type="ECO:0000256" key="5">
    <source>
        <dbReference type="ARBA" id="ARBA00022741"/>
    </source>
</evidence>
<feature type="transmembrane region" description="Helical" evidence="10">
    <location>
        <begin position="501"/>
        <end position="522"/>
    </location>
</feature>
<feature type="domain" description="Signal transduction histidine kinase subgroup 3 dimerisation and phosphoacceptor" evidence="11">
    <location>
        <begin position="198"/>
        <end position="262"/>
    </location>
</feature>
<evidence type="ECO:0000256" key="7">
    <source>
        <dbReference type="ARBA" id="ARBA00022840"/>
    </source>
</evidence>
<dbReference type="Gene3D" id="3.30.565.10">
    <property type="entry name" value="Histidine kinase-like ATPase, C-terminal domain"/>
    <property type="match status" value="1"/>
</dbReference>
<evidence type="ECO:0000256" key="9">
    <source>
        <dbReference type="SAM" id="MobiDB-lite"/>
    </source>
</evidence>
<dbReference type="GO" id="GO:0016020">
    <property type="term" value="C:membrane"/>
    <property type="evidence" value="ECO:0007669"/>
    <property type="project" value="InterPro"/>
</dbReference>
<proteinExistence type="predicted"/>
<dbReference type="PANTHER" id="PTHR24421">
    <property type="entry name" value="NITRATE/NITRITE SENSOR PROTEIN NARX-RELATED"/>
    <property type="match status" value="1"/>
</dbReference>
<dbReference type="EC" id="2.7.13.3" evidence="2"/>
<gene>
    <name evidence="12" type="ORF">B1H18_29385</name>
</gene>
<dbReference type="STRING" id="83656.B1H18_29385"/>
<accession>A0A1V4A1X3</accession>
<evidence type="ECO:0000256" key="2">
    <source>
        <dbReference type="ARBA" id="ARBA00012438"/>
    </source>
</evidence>
<evidence type="ECO:0000313" key="12">
    <source>
        <dbReference type="EMBL" id="OON72508.1"/>
    </source>
</evidence>
<comment type="catalytic activity">
    <reaction evidence="1">
        <text>ATP + protein L-histidine = ADP + protein N-phospho-L-histidine.</text>
        <dbReference type="EC" id="2.7.13.3"/>
    </reaction>
</comment>
<dbReference type="GO" id="GO:0005524">
    <property type="term" value="F:ATP binding"/>
    <property type="evidence" value="ECO:0007669"/>
    <property type="project" value="UniProtKB-KW"/>
</dbReference>
<evidence type="ECO:0000313" key="13">
    <source>
        <dbReference type="Proteomes" id="UP000190539"/>
    </source>
</evidence>
<name>A0A1V4A1X3_9ACTN</name>
<keyword evidence="4" id="KW-0808">Transferase</keyword>
<dbReference type="Pfam" id="PF07730">
    <property type="entry name" value="HisKA_3"/>
    <property type="match status" value="1"/>
</dbReference>
<keyword evidence="13" id="KW-1185">Reference proteome</keyword>
<keyword evidence="7" id="KW-0067">ATP-binding</keyword>
<feature type="transmembrane region" description="Helical" evidence="10">
    <location>
        <begin position="94"/>
        <end position="111"/>
    </location>
</feature>
<dbReference type="AlphaFoldDB" id="A0A1V4A1X3"/>
<evidence type="ECO:0000256" key="3">
    <source>
        <dbReference type="ARBA" id="ARBA00022553"/>
    </source>
</evidence>
<dbReference type="GO" id="GO:0000155">
    <property type="term" value="F:phosphorelay sensor kinase activity"/>
    <property type="evidence" value="ECO:0007669"/>
    <property type="project" value="InterPro"/>
</dbReference>
<dbReference type="InterPro" id="IPR036890">
    <property type="entry name" value="HATPase_C_sf"/>
</dbReference>
<keyword evidence="10" id="KW-0812">Transmembrane</keyword>
<comment type="caution">
    <text evidence="12">The sequence shown here is derived from an EMBL/GenBank/DDBJ whole genome shotgun (WGS) entry which is preliminary data.</text>
</comment>
<dbReference type="Gene3D" id="1.20.5.1930">
    <property type="match status" value="1"/>
</dbReference>
<evidence type="ECO:0000256" key="4">
    <source>
        <dbReference type="ARBA" id="ARBA00022679"/>
    </source>
</evidence>
<keyword evidence="10" id="KW-0472">Membrane</keyword>
<evidence type="ECO:0000256" key="10">
    <source>
        <dbReference type="SAM" id="Phobius"/>
    </source>
</evidence>
<keyword evidence="3" id="KW-0597">Phosphoprotein</keyword>
<keyword evidence="5" id="KW-0547">Nucleotide-binding</keyword>
<feature type="transmembrane region" description="Helical" evidence="10">
    <location>
        <begin position="120"/>
        <end position="139"/>
    </location>
</feature>
<feature type="region of interest" description="Disordered" evidence="9">
    <location>
        <begin position="446"/>
        <end position="481"/>
    </location>
</feature>
<keyword evidence="6" id="KW-0418">Kinase</keyword>
<dbReference type="OrthoDB" id="227596at2"/>
<dbReference type="Proteomes" id="UP000190539">
    <property type="component" value="Unassembled WGS sequence"/>
</dbReference>
<feature type="transmembrane region" description="Helical" evidence="10">
    <location>
        <begin position="145"/>
        <end position="162"/>
    </location>
</feature>
<evidence type="ECO:0000256" key="8">
    <source>
        <dbReference type="ARBA" id="ARBA00023012"/>
    </source>
</evidence>
<keyword evidence="8" id="KW-0902">Two-component regulatory system</keyword>
<dbReference type="EMBL" id="MVFC01000037">
    <property type="protein sequence ID" value="OON72508.1"/>
    <property type="molecule type" value="Genomic_DNA"/>
</dbReference>
<evidence type="ECO:0000256" key="6">
    <source>
        <dbReference type="ARBA" id="ARBA00022777"/>
    </source>
</evidence>
<dbReference type="RefSeq" id="WP_077973176.1">
    <property type="nucleotide sequence ID" value="NZ_CP045178.1"/>
</dbReference>
<sequence length="606" mass="62319">MCASKGERWRGGQWRGGFGRAVPASRRARLLDAALWLLLCAAPVTGAVSAGGPDTVTTAVGVPLLGVATWLGRRWPVAAAAVPLALSLALDPEMLTPLYWPALAVFGYLAGRRSAAGRPALWLLGAAAFAGLPLCALVARDLWGWPTQLLTLLFSTGLPWLLGRHRRTYAELTRAGWRLAERMEREQQAVADRTRARERARIAGDMHDSLGHDLTLLAVRAGVLEVDPGLDATRQAAVGELREAAAEATERLREIIGVLRAEGEDAPVTPAREDPSALVVRARASGVPVTLERDDSTDGLPPMVGPAVRRVVQESLTNAAKHAPGARVRVAVVRERSALRVRVVTDPASTGPLPGVASGGSGLVGLDERVRLAGGSLRAGRTVDGGFEVVAEFGASTTAGAGAGAEGAGAEVVSPPSVGPFALAEPSLGAGALFAPVGGSPGAGALSAPVGGSPGAEALPATTEGSPGAEALPATTEGSPGSAALSALELERARSRVRRGLTQTVVAPLAVLAGILVLMAPISLASSSLSVLDGDRYDVLRVGESREKAEAGLPVYTRDGPPDGAPRTPRGQECVYYGTRIASSDAYRLCFEDGRIASKARVGTGG</sequence>
<evidence type="ECO:0000256" key="1">
    <source>
        <dbReference type="ARBA" id="ARBA00000085"/>
    </source>
</evidence>
<dbReference type="InterPro" id="IPR011712">
    <property type="entry name" value="Sig_transdc_His_kin_sub3_dim/P"/>
</dbReference>
<organism evidence="12 13">
    <name type="scientific">Streptomyces tsukubensis</name>
    <dbReference type="NCBI Taxonomy" id="83656"/>
    <lineage>
        <taxon>Bacteria</taxon>
        <taxon>Bacillati</taxon>
        <taxon>Actinomycetota</taxon>
        <taxon>Actinomycetes</taxon>
        <taxon>Kitasatosporales</taxon>
        <taxon>Streptomycetaceae</taxon>
        <taxon>Streptomyces</taxon>
    </lineage>
</organism>
<evidence type="ECO:0000259" key="11">
    <source>
        <dbReference type="Pfam" id="PF07730"/>
    </source>
</evidence>
<dbReference type="CDD" id="cd16917">
    <property type="entry name" value="HATPase_UhpB-NarQ-NarX-like"/>
    <property type="match status" value="1"/>
</dbReference>
<dbReference type="InterPro" id="IPR050482">
    <property type="entry name" value="Sensor_HK_TwoCompSys"/>
</dbReference>